<dbReference type="InterPro" id="IPR018485">
    <property type="entry name" value="FGGY_C"/>
</dbReference>
<dbReference type="CDD" id="cd07782">
    <property type="entry name" value="ASKHA_NBD_FGGY_D-RBK"/>
    <property type="match status" value="1"/>
</dbReference>
<evidence type="ECO:0000313" key="7">
    <source>
        <dbReference type="Proteomes" id="UP000520814"/>
    </source>
</evidence>
<keyword evidence="3 6" id="KW-0418">Kinase</keyword>
<dbReference type="Pfam" id="PF00370">
    <property type="entry name" value="FGGY_N"/>
    <property type="match status" value="1"/>
</dbReference>
<dbReference type="AlphaFoldDB" id="A0A7W9W7J7"/>
<dbReference type="SUPFAM" id="SSF53067">
    <property type="entry name" value="Actin-like ATPase domain"/>
    <property type="match status" value="2"/>
</dbReference>
<dbReference type="InterPro" id="IPR006003">
    <property type="entry name" value="FGGY_RbtK-like"/>
</dbReference>
<dbReference type="Proteomes" id="UP000520814">
    <property type="component" value="Unassembled WGS sequence"/>
</dbReference>
<dbReference type="PIRSF" id="PIRSF000538">
    <property type="entry name" value="GlpK"/>
    <property type="match status" value="1"/>
</dbReference>
<keyword evidence="2" id="KW-0808">Transferase</keyword>
<dbReference type="PANTHER" id="PTHR43435:SF4">
    <property type="entry name" value="FGGY CARBOHYDRATE KINASE DOMAIN-CONTAINING PROTEIN"/>
    <property type="match status" value="1"/>
</dbReference>
<dbReference type="InterPro" id="IPR000577">
    <property type="entry name" value="Carb_kinase_FGGY"/>
</dbReference>
<evidence type="ECO:0000256" key="1">
    <source>
        <dbReference type="ARBA" id="ARBA00009156"/>
    </source>
</evidence>
<dbReference type="Pfam" id="PF02782">
    <property type="entry name" value="FGGY_C"/>
    <property type="match status" value="1"/>
</dbReference>
<dbReference type="RefSeq" id="WP_184199329.1">
    <property type="nucleotide sequence ID" value="NZ_JACHGW010000003.1"/>
</dbReference>
<comment type="similarity">
    <text evidence="1">Belongs to the FGGY kinase family.</text>
</comment>
<dbReference type="EMBL" id="JACHGW010000003">
    <property type="protein sequence ID" value="MBB6051738.1"/>
    <property type="molecule type" value="Genomic_DNA"/>
</dbReference>
<evidence type="ECO:0000313" key="6">
    <source>
        <dbReference type="EMBL" id="MBB6051738.1"/>
    </source>
</evidence>
<feature type="domain" description="Carbohydrate kinase FGGY N-terminal" evidence="4">
    <location>
        <begin position="5"/>
        <end position="257"/>
    </location>
</feature>
<evidence type="ECO:0000259" key="4">
    <source>
        <dbReference type="Pfam" id="PF00370"/>
    </source>
</evidence>
<dbReference type="GO" id="GO:0005737">
    <property type="term" value="C:cytoplasm"/>
    <property type="evidence" value="ECO:0007669"/>
    <property type="project" value="TreeGrafter"/>
</dbReference>
<protein>
    <submittedName>
        <fullName evidence="6">FGGY-family pentulose kinase</fullName>
    </submittedName>
</protein>
<sequence length="531" mass="56339">MERFVIGVDVGTGSARAGVFAVADGARKGMATHPIKLWRPQPEFVEQSSGDIWSAVGIAVRGAMAQAKVAPESVVGIGFDATCSLVVLGAGDTPLTVSPSGSAEQNVIVWMDHRAIAETDTINAGSHDVLKYVGGAISPEMEPPKLQWLKTHLPETWEKATKFLDLADFLTYKASGQDVRSLCTNVCKWTYLGHEGRWDNEFLASLGLDDPRITGNPIRPLGERIGPLTAEAAAHFGLTTSCFVAVGIIDAHAGGLGLLGAADLENSIALIGGTSNCHMAASKEPIFVPGVWGPYFGAMVPGYWLTEGGQSAAGALIDFVIEDSSEYRDLAYRAEAASTTVYALLNTEAQELAVAEGLTDVAYLTRNLHVLDFHLGNRSPFADPHARGVVEGLSLDRSLAQDTRLYVATVQALAYGTRAIIEAANAQGFTISQIVATGGGTKNPLWLQQHADACGLPITLGKEPESVLLGSAILAAHASGDYATVTEAMTAMGRAGETILPNPATRAFHDAKYAIWRDLYESQKRHRALMA</sequence>
<name>A0A7W9W7J7_ARMRO</name>
<proteinExistence type="inferred from homology"/>
<evidence type="ECO:0000256" key="3">
    <source>
        <dbReference type="ARBA" id="ARBA00022777"/>
    </source>
</evidence>
<reference evidence="6 7" key="1">
    <citation type="submission" date="2020-08" db="EMBL/GenBank/DDBJ databases">
        <title>Genomic Encyclopedia of Type Strains, Phase IV (KMG-IV): sequencing the most valuable type-strain genomes for metagenomic binning, comparative biology and taxonomic classification.</title>
        <authorList>
            <person name="Goeker M."/>
        </authorList>
    </citation>
    <scope>NUCLEOTIDE SEQUENCE [LARGE SCALE GENOMIC DNA]</scope>
    <source>
        <strain evidence="6 7">DSM 23562</strain>
    </source>
</reference>
<dbReference type="GO" id="GO:0019150">
    <property type="term" value="F:D-ribulokinase activity"/>
    <property type="evidence" value="ECO:0007669"/>
    <property type="project" value="TreeGrafter"/>
</dbReference>
<dbReference type="GO" id="GO:0019321">
    <property type="term" value="P:pentose metabolic process"/>
    <property type="evidence" value="ECO:0007669"/>
    <property type="project" value="TreeGrafter"/>
</dbReference>
<gene>
    <name evidence="6" type="ORF">HNQ39_003548</name>
</gene>
<dbReference type="PANTHER" id="PTHR43435">
    <property type="entry name" value="RIBULOKINASE"/>
    <property type="match status" value="1"/>
</dbReference>
<accession>A0A7W9W7J7</accession>
<organism evidence="6 7">
    <name type="scientific">Armatimonas rosea</name>
    <dbReference type="NCBI Taxonomy" id="685828"/>
    <lineage>
        <taxon>Bacteria</taxon>
        <taxon>Bacillati</taxon>
        <taxon>Armatimonadota</taxon>
        <taxon>Armatimonadia</taxon>
        <taxon>Armatimonadales</taxon>
        <taxon>Armatimonadaceae</taxon>
        <taxon>Armatimonas</taxon>
    </lineage>
</organism>
<dbReference type="Gene3D" id="3.30.420.40">
    <property type="match status" value="1"/>
</dbReference>
<dbReference type="InterPro" id="IPR043129">
    <property type="entry name" value="ATPase_NBD"/>
</dbReference>
<evidence type="ECO:0000259" key="5">
    <source>
        <dbReference type="Pfam" id="PF02782"/>
    </source>
</evidence>
<keyword evidence="7" id="KW-1185">Reference proteome</keyword>
<dbReference type="Gene3D" id="1.20.58.2240">
    <property type="match status" value="1"/>
</dbReference>
<comment type="caution">
    <text evidence="6">The sequence shown here is derived from an EMBL/GenBank/DDBJ whole genome shotgun (WGS) entry which is preliminary data.</text>
</comment>
<dbReference type="InterPro" id="IPR018484">
    <property type="entry name" value="FGGY_N"/>
</dbReference>
<feature type="domain" description="Carbohydrate kinase FGGY C-terminal" evidence="5">
    <location>
        <begin position="270"/>
        <end position="478"/>
    </location>
</feature>
<dbReference type="NCBIfam" id="TIGR01315">
    <property type="entry name" value="5C_CHO_kinase"/>
    <property type="match status" value="1"/>
</dbReference>
<evidence type="ECO:0000256" key="2">
    <source>
        <dbReference type="ARBA" id="ARBA00022679"/>
    </source>
</evidence>